<dbReference type="CDD" id="cd06467">
    <property type="entry name" value="p23_NUDC_like"/>
    <property type="match status" value="1"/>
</dbReference>
<evidence type="ECO:0000256" key="3">
    <source>
        <dbReference type="ARBA" id="ARBA00059400"/>
    </source>
</evidence>
<evidence type="ECO:0000256" key="2">
    <source>
        <dbReference type="ARBA" id="ARBA00022490"/>
    </source>
</evidence>
<dbReference type="GO" id="GO:0005737">
    <property type="term" value="C:cytoplasm"/>
    <property type="evidence" value="ECO:0007669"/>
    <property type="project" value="UniProtKB-SubCell"/>
</dbReference>
<dbReference type="Gene3D" id="2.60.40.790">
    <property type="match status" value="1"/>
</dbReference>
<dbReference type="GO" id="GO:0006457">
    <property type="term" value="P:protein folding"/>
    <property type="evidence" value="ECO:0007669"/>
    <property type="project" value="TreeGrafter"/>
</dbReference>
<gene>
    <name evidence="7" type="ORF">CDD81_350</name>
</gene>
<dbReference type="InterPro" id="IPR007052">
    <property type="entry name" value="CS_dom"/>
</dbReference>
<dbReference type="OrthoDB" id="416217at2759"/>
<accession>A0A2C5Y2H8</accession>
<evidence type="ECO:0000313" key="8">
    <source>
        <dbReference type="Proteomes" id="UP000226192"/>
    </source>
</evidence>
<evidence type="ECO:0000256" key="1">
    <source>
        <dbReference type="ARBA" id="ARBA00004496"/>
    </source>
</evidence>
<dbReference type="GO" id="GO:0051082">
    <property type="term" value="F:unfolded protein binding"/>
    <property type="evidence" value="ECO:0007669"/>
    <property type="project" value="TreeGrafter"/>
</dbReference>
<evidence type="ECO:0000256" key="4">
    <source>
        <dbReference type="ARBA" id="ARBA00068398"/>
    </source>
</evidence>
<reference evidence="7 8" key="1">
    <citation type="submission" date="2017-06" db="EMBL/GenBank/DDBJ databases">
        <title>Ant-infecting Ophiocordyceps genomes reveal a high diversity of potential behavioral manipulation genes and a possible major role for enterotoxins.</title>
        <authorList>
            <person name="De Bekker C."/>
            <person name="Evans H.C."/>
            <person name="Brachmann A."/>
            <person name="Hughes D.P."/>
        </authorList>
    </citation>
    <scope>NUCLEOTIDE SEQUENCE [LARGE SCALE GENOMIC DNA]</scope>
    <source>
        <strain evidence="7 8">Map64</strain>
    </source>
</reference>
<evidence type="ECO:0000256" key="5">
    <source>
        <dbReference type="SAM" id="MobiDB-lite"/>
    </source>
</evidence>
<keyword evidence="2" id="KW-0963">Cytoplasm</keyword>
<protein>
    <recommendedName>
        <fullName evidence="4">Nuclear movement protein nudC</fullName>
    </recommendedName>
</protein>
<comment type="caution">
    <text evidence="7">The sequence shown here is derived from an EMBL/GenBank/DDBJ whole genome shotgun (WGS) entry which is preliminary data.</text>
</comment>
<keyword evidence="8" id="KW-1185">Reference proteome</keyword>
<sequence length="189" mass="21224">MADSNEPTPAQEAAARAKENEEQATLPYKWVQTIGDVDISFTVPGNLKSRDLVIDFKKQTICAGIKGQDPIIKGDFPHAIHVDDSTWTLTSNADGSKTVEIHLDKINKMEWWAHVVKSAPQIDITKIQPESSKLSDLDGETRGMVEKMMYDQRQKEAGLPSSDEQKKMDILKKFQAQHPEMDFSKAKIN</sequence>
<proteinExistence type="predicted"/>
<dbReference type="InterPro" id="IPR037898">
    <property type="entry name" value="NudC_fam"/>
</dbReference>
<dbReference type="EMBL" id="NJET01000103">
    <property type="protein sequence ID" value="PHH61442.1"/>
    <property type="molecule type" value="Genomic_DNA"/>
</dbReference>
<dbReference type="Proteomes" id="UP000226192">
    <property type="component" value="Unassembled WGS sequence"/>
</dbReference>
<feature type="region of interest" description="Disordered" evidence="5">
    <location>
        <begin position="1"/>
        <end position="21"/>
    </location>
</feature>
<dbReference type="PANTHER" id="PTHR12356:SF3">
    <property type="entry name" value="NUCLEAR MIGRATION PROTEIN NUDC"/>
    <property type="match status" value="1"/>
</dbReference>
<dbReference type="PROSITE" id="PS51203">
    <property type="entry name" value="CS"/>
    <property type="match status" value="1"/>
</dbReference>
<dbReference type="STRING" id="1399860.A0A2C5Y2H8"/>
<dbReference type="SUPFAM" id="SSF49764">
    <property type="entry name" value="HSP20-like chaperones"/>
    <property type="match status" value="1"/>
</dbReference>
<dbReference type="PANTHER" id="PTHR12356">
    <property type="entry name" value="NUCLEAR MOVEMENT PROTEIN NUDC"/>
    <property type="match status" value="1"/>
</dbReference>
<comment type="function">
    <text evidence="3">Required for nuclear movement. May interact between microtubules and nuclei and/or may be involved in the generation of force used to move nuclei during interphase.</text>
</comment>
<dbReference type="InterPro" id="IPR008978">
    <property type="entry name" value="HSP20-like_chaperone"/>
</dbReference>
<dbReference type="Pfam" id="PF04969">
    <property type="entry name" value="CS"/>
    <property type="match status" value="1"/>
</dbReference>
<evidence type="ECO:0000259" key="6">
    <source>
        <dbReference type="PROSITE" id="PS51203"/>
    </source>
</evidence>
<name>A0A2C5Y2H8_9HYPO</name>
<evidence type="ECO:0000313" key="7">
    <source>
        <dbReference type="EMBL" id="PHH61442.1"/>
    </source>
</evidence>
<feature type="domain" description="CS" evidence="6">
    <location>
        <begin position="23"/>
        <end position="116"/>
    </location>
</feature>
<comment type="subcellular location">
    <subcellularLocation>
        <location evidence="1">Cytoplasm</location>
    </subcellularLocation>
</comment>
<organism evidence="7 8">
    <name type="scientific">Ophiocordyceps australis</name>
    <dbReference type="NCBI Taxonomy" id="1399860"/>
    <lineage>
        <taxon>Eukaryota</taxon>
        <taxon>Fungi</taxon>
        <taxon>Dikarya</taxon>
        <taxon>Ascomycota</taxon>
        <taxon>Pezizomycotina</taxon>
        <taxon>Sordariomycetes</taxon>
        <taxon>Hypocreomycetidae</taxon>
        <taxon>Hypocreales</taxon>
        <taxon>Ophiocordycipitaceae</taxon>
        <taxon>Ophiocordyceps</taxon>
    </lineage>
</organism>
<dbReference type="FunFam" id="2.60.40.790:FF:000001">
    <property type="entry name" value="Nuclear migration protein nudC"/>
    <property type="match status" value="1"/>
</dbReference>
<dbReference type="AlphaFoldDB" id="A0A2C5Y2H8"/>